<feature type="domain" description="Mechanosensitive ion channel MscS C-terminal" evidence="9">
    <location>
        <begin position="219"/>
        <end position="275"/>
    </location>
</feature>
<feature type="transmembrane region" description="Helical" evidence="7">
    <location>
        <begin position="31"/>
        <end position="49"/>
    </location>
</feature>
<dbReference type="InterPro" id="IPR006685">
    <property type="entry name" value="MscS_channel_2nd"/>
</dbReference>
<keyword evidence="6 7" id="KW-0472">Membrane</keyword>
<organism evidence="11">
    <name type="scientific">marine sediment metagenome</name>
    <dbReference type="NCBI Taxonomy" id="412755"/>
    <lineage>
        <taxon>unclassified sequences</taxon>
        <taxon>metagenomes</taxon>
        <taxon>ecological metagenomes</taxon>
    </lineage>
</organism>
<feature type="non-terminal residue" evidence="11">
    <location>
        <position position="1"/>
    </location>
</feature>
<dbReference type="Pfam" id="PF00924">
    <property type="entry name" value="MS_channel_2nd"/>
    <property type="match status" value="1"/>
</dbReference>
<evidence type="ECO:0000313" key="11">
    <source>
        <dbReference type="EMBL" id="GAF99239.1"/>
    </source>
</evidence>
<evidence type="ECO:0000256" key="3">
    <source>
        <dbReference type="ARBA" id="ARBA00022475"/>
    </source>
</evidence>
<dbReference type="AlphaFoldDB" id="X0U131"/>
<name>X0U131_9ZZZZ</name>
<protein>
    <recommendedName>
        <fullName evidence="12">Mechanosensitive ion channel protein MscS</fullName>
    </recommendedName>
</protein>
<keyword evidence="3" id="KW-1003">Cell membrane</keyword>
<dbReference type="SUPFAM" id="SSF82689">
    <property type="entry name" value="Mechanosensitive channel protein MscS (YggB), C-terminal domain"/>
    <property type="match status" value="1"/>
</dbReference>
<dbReference type="Gene3D" id="2.30.30.60">
    <property type="match status" value="1"/>
</dbReference>
<comment type="subcellular location">
    <subcellularLocation>
        <location evidence="1">Cell membrane</location>
        <topology evidence="1">Multi-pass membrane protein</topology>
    </subcellularLocation>
</comment>
<dbReference type="Gene3D" id="1.10.287.1260">
    <property type="match status" value="1"/>
</dbReference>
<dbReference type="Pfam" id="PF21088">
    <property type="entry name" value="MS_channel_1st"/>
    <property type="match status" value="1"/>
</dbReference>
<evidence type="ECO:0000259" key="10">
    <source>
        <dbReference type="Pfam" id="PF21088"/>
    </source>
</evidence>
<feature type="transmembrane region" description="Helical" evidence="7">
    <location>
        <begin position="100"/>
        <end position="117"/>
    </location>
</feature>
<feature type="transmembrane region" description="Helical" evidence="7">
    <location>
        <begin position="55"/>
        <end position="80"/>
    </location>
</feature>
<evidence type="ECO:0000259" key="9">
    <source>
        <dbReference type="Pfam" id="PF21082"/>
    </source>
</evidence>
<comment type="similarity">
    <text evidence="2">Belongs to the MscS (TC 1.A.23) family.</text>
</comment>
<gene>
    <name evidence="11" type="ORF">S01H1_20321</name>
</gene>
<sequence length="283" mass="31539">KMLTHHFDKFAAKTRNVWDDVAAEIFRKTNFISLAALSLLVAAAILSLPTETMDIICGAVLIVILIQAGIWGNRIITFFLTRYAKKREKLEPGAGMPVSVFKFIAKLLLWTVLLLLILDNLGINVTTLVAGLGVGGIAVALAVQNILGDLFSSLSILLDKPFTPGDFIVVDDLMGTVEHIGLKTTRICSIHGEQIIFSNSDLLQSRIRNYRKMRERRVLFSVGVTYQTPQDKLAAIPGIIEEAIKACENVRFERSHFKNFGDYALNFESVYHVSSRDYTAYMN</sequence>
<dbReference type="InterPro" id="IPR010920">
    <property type="entry name" value="LSM_dom_sf"/>
</dbReference>
<dbReference type="InterPro" id="IPR023408">
    <property type="entry name" value="MscS_beta-dom_sf"/>
</dbReference>
<dbReference type="SUPFAM" id="SSF50182">
    <property type="entry name" value="Sm-like ribonucleoproteins"/>
    <property type="match status" value="1"/>
</dbReference>
<comment type="caution">
    <text evidence="11">The sequence shown here is derived from an EMBL/GenBank/DDBJ whole genome shotgun (WGS) entry which is preliminary data.</text>
</comment>
<feature type="non-terminal residue" evidence="11">
    <location>
        <position position="283"/>
    </location>
</feature>
<accession>X0U131</accession>
<keyword evidence="5 7" id="KW-1133">Transmembrane helix</keyword>
<dbReference type="InterPro" id="IPR011014">
    <property type="entry name" value="MscS_channel_TM-2"/>
</dbReference>
<dbReference type="InterPro" id="IPR049278">
    <property type="entry name" value="MS_channel_C"/>
</dbReference>
<dbReference type="PANTHER" id="PTHR30566:SF25">
    <property type="entry name" value="INNER MEMBRANE PROTEIN"/>
    <property type="match status" value="1"/>
</dbReference>
<reference evidence="11" key="1">
    <citation type="journal article" date="2014" name="Front. Microbiol.">
        <title>High frequency of phylogenetically diverse reductive dehalogenase-homologous genes in deep subseafloor sedimentary metagenomes.</title>
        <authorList>
            <person name="Kawai M."/>
            <person name="Futagami T."/>
            <person name="Toyoda A."/>
            <person name="Takaki Y."/>
            <person name="Nishi S."/>
            <person name="Hori S."/>
            <person name="Arai W."/>
            <person name="Tsubouchi T."/>
            <person name="Morono Y."/>
            <person name="Uchiyama I."/>
            <person name="Ito T."/>
            <person name="Fujiyama A."/>
            <person name="Inagaki F."/>
            <person name="Takami H."/>
        </authorList>
    </citation>
    <scope>NUCLEOTIDE SEQUENCE</scope>
    <source>
        <strain evidence="11">Expedition CK06-06</strain>
    </source>
</reference>
<evidence type="ECO:0000256" key="6">
    <source>
        <dbReference type="ARBA" id="ARBA00023136"/>
    </source>
</evidence>
<dbReference type="InterPro" id="IPR049142">
    <property type="entry name" value="MS_channel_1st"/>
</dbReference>
<evidence type="ECO:0000259" key="8">
    <source>
        <dbReference type="Pfam" id="PF00924"/>
    </source>
</evidence>
<evidence type="ECO:0000256" key="7">
    <source>
        <dbReference type="SAM" id="Phobius"/>
    </source>
</evidence>
<feature type="domain" description="Mechanosensitive ion channel transmembrane helices 2/3" evidence="10">
    <location>
        <begin position="104"/>
        <end position="144"/>
    </location>
</feature>
<feature type="transmembrane region" description="Helical" evidence="7">
    <location>
        <begin position="123"/>
        <end position="143"/>
    </location>
</feature>
<dbReference type="Gene3D" id="3.30.70.100">
    <property type="match status" value="1"/>
</dbReference>
<feature type="domain" description="Mechanosensitive ion channel MscS" evidence="8">
    <location>
        <begin position="145"/>
        <end position="212"/>
    </location>
</feature>
<dbReference type="Pfam" id="PF21082">
    <property type="entry name" value="MS_channel_3rd"/>
    <property type="match status" value="1"/>
</dbReference>
<evidence type="ECO:0000256" key="4">
    <source>
        <dbReference type="ARBA" id="ARBA00022692"/>
    </source>
</evidence>
<evidence type="ECO:0000256" key="2">
    <source>
        <dbReference type="ARBA" id="ARBA00008017"/>
    </source>
</evidence>
<evidence type="ECO:0000256" key="5">
    <source>
        <dbReference type="ARBA" id="ARBA00022989"/>
    </source>
</evidence>
<dbReference type="EMBL" id="BARS01011103">
    <property type="protein sequence ID" value="GAF99239.1"/>
    <property type="molecule type" value="Genomic_DNA"/>
</dbReference>
<keyword evidence="4 7" id="KW-0812">Transmembrane</keyword>
<dbReference type="InterPro" id="IPR011066">
    <property type="entry name" value="MscS_channel_C_sf"/>
</dbReference>
<dbReference type="GO" id="GO:0055085">
    <property type="term" value="P:transmembrane transport"/>
    <property type="evidence" value="ECO:0007669"/>
    <property type="project" value="InterPro"/>
</dbReference>
<dbReference type="GO" id="GO:0005886">
    <property type="term" value="C:plasma membrane"/>
    <property type="evidence" value="ECO:0007669"/>
    <property type="project" value="UniProtKB-SubCell"/>
</dbReference>
<evidence type="ECO:0008006" key="12">
    <source>
        <dbReference type="Google" id="ProtNLM"/>
    </source>
</evidence>
<dbReference type="SUPFAM" id="SSF82861">
    <property type="entry name" value="Mechanosensitive channel protein MscS (YggB), transmembrane region"/>
    <property type="match status" value="1"/>
</dbReference>
<proteinExistence type="inferred from homology"/>
<evidence type="ECO:0000256" key="1">
    <source>
        <dbReference type="ARBA" id="ARBA00004651"/>
    </source>
</evidence>
<dbReference type="PANTHER" id="PTHR30566">
    <property type="entry name" value="YNAI-RELATED MECHANOSENSITIVE ION CHANNEL"/>
    <property type="match status" value="1"/>
</dbReference>